<keyword evidence="1" id="KW-0472">Membrane</keyword>
<keyword evidence="1" id="KW-0812">Transmembrane</keyword>
<dbReference type="InterPro" id="IPR007563">
    <property type="entry name" value="DUF554"/>
</dbReference>
<evidence type="ECO:0000313" key="2">
    <source>
        <dbReference type="EMBL" id="MFC6387580.1"/>
    </source>
</evidence>
<keyword evidence="3" id="KW-1185">Reference proteome</keyword>
<dbReference type="RefSeq" id="WP_253077372.1">
    <property type="nucleotide sequence ID" value="NZ_JAMXWN010000020.1"/>
</dbReference>
<protein>
    <submittedName>
        <fullName evidence="2">DUF554 family protein</fullName>
    </submittedName>
</protein>
<organism evidence="2 3">
    <name type="scientific">Sporolactobacillus kofuensis</name>
    <dbReference type="NCBI Taxonomy" id="269672"/>
    <lineage>
        <taxon>Bacteria</taxon>
        <taxon>Bacillati</taxon>
        <taxon>Bacillota</taxon>
        <taxon>Bacilli</taxon>
        <taxon>Bacillales</taxon>
        <taxon>Sporolactobacillaceae</taxon>
        <taxon>Sporolactobacillus</taxon>
    </lineage>
</organism>
<accession>A0ABW1WKI0</accession>
<evidence type="ECO:0000256" key="1">
    <source>
        <dbReference type="SAM" id="Phobius"/>
    </source>
</evidence>
<keyword evidence="1" id="KW-1133">Transmembrane helix</keyword>
<dbReference type="Proteomes" id="UP001596267">
    <property type="component" value="Unassembled WGS sequence"/>
</dbReference>
<evidence type="ECO:0000313" key="3">
    <source>
        <dbReference type="Proteomes" id="UP001596267"/>
    </source>
</evidence>
<sequence>MILRAASMTMGIYAITPMKNMPAVIFSIIIGTAIGLIIHFGDIIRKGSIWMQQSMNKVMPSSQSKVGEEEFTSKFVTILVLFCASGTGIYG</sequence>
<proteinExistence type="predicted"/>
<dbReference type="EMBL" id="JBHSTQ010000018">
    <property type="protein sequence ID" value="MFC6387580.1"/>
    <property type="molecule type" value="Genomic_DNA"/>
</dbReference>
<feature type="transmembrane region" description="Helical" evidence="1">
    <location>
        <begin position="21"/>
        <end position="41"/>
    </location>
</feature>
<comment type="caution">
    <text evidence="2">The sequence shown here is derived from an EMBL/GenBank/DDBJ whole genome shotgun (WGS) entry which is preliminary data.</text>
</comment>
<reference evidence="3" key="1">
    <citation type="journal article" date="2019" name="Int. J. Syst. Evol. Microbiol.">
        <title>The Global Catalogue of Microorganisms (GCM) 10K type strain sequencing project: providing services to taxonomists for standard genome sequencing and annotation.</title>
        <authorList>
            <consortium name="The Broad Institute Genomics Platform"/>
            <consortium name="The Broad Institute Genome Sequencing Center for Infectious Disease"/>
            <person name="Wu L."/>
            <person name="Ma J."/>
        </authorList>
    </citation>
    <scope>NUCLEOTIDE SEQUENCE [LARGE SCALE GENOMIC DNA]</scope>
    <source>
        <strain evidence="3">CCUG 42001</strain>
    </source>
</reference>
<gene>
    <name evidence="2" type="ORF">ACFP7A_13375</name>
</gene>
<name>A0ABW1WKI0_9BACL</name>
<dbReference type="Pfam" id="PF04474">
    <property type="entry name" value="DUF554"/>
    <property type="match status" value="1"/>
</dbReference>